<evidence type="ECO:0000313" key="1">
    <source>
        <dbReference type="EMBL" id="KFM65574.1"/>
    </source>
</evidence>
<proteinExistence type="predicted"/>
<organism evidence="1 2">
    <name type="scientific">Stegodyphus mimosarum</name>
    <name type="common">African social velvet spider</name>
    <dbReference type="NCBI Taxonomy" id="407821"/>
    <lineage>
        <taxon>Eukaryota</taxon>
        <taxon>Metazoa</taxon>
        <taxon>Ecdysozoa</taxon>
        <taxon>Arthropoda</taxon>
        <taxon>Chelicerata</taxon>
        <taxon>Arachnida</taxon>
        <taxon>Araneae</taxon>
        <taxon>Araneomorphae</taxon>
        <taxon>Entelegynae</taxon>
        <taxon>Eresoidea</taxon>
        <taxon>Eresidae</taxon>
        <taxon>Stegodyphus</taxon>
    </lineage>
</organism>
<sequence length="107" mass="12306">MEELQRRNTLCPPHLQSVYPVELQAATPVKSETFFGELQKPQKVKDISVKRKLDSSVPCAGPEQHLLKKNKFSHWGGRNKVSTPLQKIKHSVKKPNIHHFLYLKKAK</sequence>
<protein>
    <submittedName>
        <fullName evidence="1">Uncharacterized protein</fullName>
    </submittedName>
</protein>
<dbReference type="AlphaFoldDB" id="A0A087TKD5"/>
<keyword evidence="2" id="KW-1185">Reference proteome</keyword>
<reference evidence="1 2" key="1">
    <citation type="submission" date="2013-11" db="EMBL/GenBank/DDBJ databases">
        <title>Genome sequencing of Stegodyphus mimosarum.</title>
        <authorList>
            <person name="Bechsgaard J."/>
        </authorList>
    </citation>
    <scope>NUCLEOTIDE SEQUENCE [LARGE SCALE GENOMIC DNA]</scope>
</reference>
<evidence type="ECO:0000313" key="2">
    <source>
        <dbReference type="Proteomes" id="UP000054359"/>
    </source>
</evidence>
<feature type="non-terminal residue" evidence="1">
    <location>
        <position position="107"/>
    </location>
</feature>
<accession>A0A087TKD5</accession>
<dbReference type="Proteomes" id="UP000054359">
    <property type="component" value="Unassembled WGS sequence"/>
</dbReference>
<name>A0A087TKD5_STEMI</name>
<gene>
    <name evidence="1" type="ORF">X975_25172</name>
</gene>
<dbReference type="OrthoDB" id="6437706at2759"/>
<dbReference type="EMBL" id="KK115625">
    <property type="protein sequence ID" value="KFM65574.1"/>
    <property type="molecule type" value="Genomic_DNA"/>
</dbReference>